<evidence type="ECO:0000256" key="6">
    <source>
        <dbReference type="PROSITE-ProRule" id="PRU00169"/>
    </source>
</evidence>
<dbReference type="RefSeq" id="WP_009519643.1">
    <property type="nucleotide sequence ID" value="NZ_CCAE010000065.1"/>
</dbReference>
<feature type="domain" description="Histidine kinase" evidence="8">
    <location>
        <begin position="182"/>
        <end position="397"/>
    </location>
</feature>
<dbReference type="InterPro" id="IPR004358">
    <property type="entry name" value="Sig_transdc_His_kin-like_C"/>
</dbReference>
<evidence type="ECO:0000313" key="10">
    <source>
        <dbReference type="EMBL" id="CDN90099.1"/>
    </source>
</evidence>
<keyword evidence="11" id="KW-1185">Reference proteome</keyword>
<evidence type="ECO:0000256" key="7">
    <source>
        <dbReference type="SAM" id="Coils"/>
    </source>
</evidence>
<dbReference type="PANTHER" id="PTHR42878">
    <property type="entry name" value="TWO-COMPONENT HISTIDINE KINASE"/>
    <property type="match status" value="1"/>
</dbReference>
<evidence type="ECO:0000313" key="11">
    <source>
        <dbReference type="Proteomes" id="UP000028878"/>
    </source>
</evidence>
<evidence type="ECO:0000259" key="8">
    <source>
        <dbReference type="PROSITE" id="PS50109"/>
    </source>
</evidence>
<feature type="coiled-coil region" evidence="7">
    <location>
        <begin position="123"/>
        <end position="172"/>
    </location>
</feature>
<dbReference type="SUPFAM" id="SSF47384">
    <property type="entry name" value="Homodimeric domain of signal transducing histidine kinase"/>
    <property type="match status" value="1"/>
</dbReference>
<dbReference type="GO" id="GO:0007234">
    <property type="term" value="P:osmosensory signaling via phosphorelay pathway"/>
    <property type="evidence" value="ECO:0007669"/>
    <property type="project" value="TreeGrafter"/>
</dbReference>
<evidence type="ECO:0000256" key="2">
    <source>
        <dbReference type="ARBA" id="ARBA00012438"/>
    </source>
</evidence>
<sequence>MTGHDLIDAVLPDILIVDDDPGMVQVLAKALRPLGRLRFAMHGQDALERIASAVPDIVLLDAQMPGLSGFDVLDAIKANPALADLPVIMVTSHAEADFEQAGLERGAADFIAKPIHPPVVQARVRTQLRLKQANDQLKQMSAADRQNLAVAREDLSDSHARLQRTADELRLANESLVQFVRIASHDLREPLNTIAQFVGLIDEDHGAQLPPDAQRYMRLVLRASARMRTLLDDVVRYARLQAGETDEPAPVPLDRVMTELRDALAARIAETGAELRIDPLPVVMGQASLLSLLFQNLLTNALKFVPRNRTPQVRVSACVLDGRVKVSISDNGIGIAPEHVSRLFQPFQRLNLKSEYEGTGLGLAVARQIAEAHGGSIGVRSNAEQGVVFEVLLPLDG</sequence>
<dbReference type="InterPro" id="IPR036097">
    <property type="entry name" value="HisK_dim/P_sf"/>
</dbReference>
<dbReference type="SUPFAM" id="SSF55874">
    <property type="entry name" value="ATPase domain of HSP90 chaperone/DNA topoisomerase II/histidine kinase"/>
    <property type="match status" value="1"/>
</dbReference>
<gene>
    <name evidence="10" type="ORF">BN948_04540</name>
</gene>
<organism evidence="10 11">
    <name type="scientific">Hydrogenophaga intermedia</name>
    <dbReference type="NCBI Taxonomy" id="65786"/>
    <lineage>
        <taxon>Bacteria</taxon>
        <taxon>Pseudomonadati</taxon>
        <taxon>Pseudomonadota</taxon>
        <taxon>Betaproteobacteria</taxon>
        <taxon>Burkholderiales</taxon>
        <taxon>Comamonadaceae</taxon>
        <taxon>Hydrogenophaga</taxon>
    </lineage>
</organism>
<proteinExistence type="predicted"/>
<dbReference type="PROSITE" id="PS50110">
    <property type="entry name" value="RESPONSE_REGULATORY"/>
    <property type="match status" value="1"/>
</dbReference>
<dbReference type="Proteomes" id="UP000028878">
    <property type="component" value="Unassembled WGS sequence"/>
</dbReference>
<accession>A0A1L1PQS0</accession>
<dbReference type="InterPro" id="IPR001789">
    <property type="entry name" value="Sig_transdc_resp-reg_receiver"/>
</dbReference>
<dbReference type="EC" id="2.7.13.3" evidence="2"/>
<dbReference type="SMART" id="SM00387">
    <property type="entry name" value="HATPase_c"/>
    <property type="match status" value="1"/>
</dbReference>
<dbReference type="Pfam" id="PF00072">
    <property type="entry name" value="Response_reg"/>
    <property type="match status" value="1"/>
</dbReference>
<dbReference type="InterPro" id="IPR050351">
    <property type="entry name" value="BphY/WalK/GraS-like"/>
</dbReference>
<dbReference type="InterPro" id="IPR011006">
    <property type="entry name" value="CheY-like_superfamily"/>
</dbReference>
<feature type="modified residue" description="4-aspartylphosphate" evidence="6">
    <location>
        <position position="61"/>
    </location>
</feature>
<comment type="catalytic activity">
    <reaction evidence="1">
        <text>ATP + protein L-histidine = ADP + protein N-phospho-L-histidine.</text>
        <dbReference type="EC" id="2.7.13.3"/>
    </reaction>
</comment>
<dbReference type="PROSITE" id="PS50109">
    <property type="entry name" value="HIS_KIN"/>
    <property type="match status" value="1"/>
</dbReference>
<dbReference type="SUPFAM" id="SSF52172">
    <property type="entry name" value="CheY-like"/>
    <property type="match status" value="1"/>
</dbReference>
<evidence type="ECO:0000256" key="3">
    <source>
        <dbReference type="ARBA" id="ARBA00022553"/>
    </source>
</evidence>
<evidence type="ECO:0000256" key="1">
    <source>
        <dbReference type="ARBA" id="ARBA00000085"/>
    </source>
</evidence>
<dbReference type="GO" id="GO:0000156">
    <property type="term" value="F:phosphorelay response regulator activity"/>
    <property type="evidence" value="ECO:0007669"/>
    <property type="project" value="TreeGrafter"/>
</dbReference>
<dbReference type="Pfam" id="PF00512">
    <property type="entry name" value="HisKA"/>
    <property type="match status" value="1"/>
</dbReference>
<protein>
    <recommendedName>
        <fullName evidence="2">histidine kinase</fullName>
        <ecNumber evidence="2">2.7.13.3</ecNumber>
    </recommendedName>
</protein>
<evidence type="ECO:0000256" key="5">
    <source>
        <dbReference type="ARBA" id="ARBA00022777"/>
    </source>
</evidence>
<dbReference type="EMBL" id="CCAE010000065">
    <property type="protein sequence ID" value="CDN90099.1"/>
    <property type="molecule type" value="Genomic_DNA"/>
</dbReference>
<dbReference type="Gene3D" id="3.30.565.10">
    <property type="entry name" value="Histidine kinase-like ATPase, C-terminal domain"/>
    <property type="match status" value="1"/>
</dbReference>
<dbReference type="PANTHER" id="PTHR42878:SF15">
    <property type="entry name" value="BACTERIOPHYTOCHROME"/>
    <property type="match status" value="1"/>
</dbReference>
<dbReference type="GO" id="GO:0000155">
    <property type="term" value="F:phosphorelay sensor kinase activity"/>
    <property type="evidence" value="ECO:0007669"/>
    <property type="project" value="InterPro"/>
</dbReference>
<evidence type="ECO:0000259" key="9">
    <source>
        <dbReference type="PROSITE" id="PS50110"/>
    </source>
</evidence>
<dbReference type="Gene3D" id="1.10.287.130">
    <property type="match status" value="1"/>
</dbReference>
<dbReference type="AlphaFoldDB" id="A0A1L1PQS0"/>
<dbReference type="Gene3D" id="3.40.50.2300">
    <property type="match status" value="1"/>
</dbReference>
<dbReference type="InterPro" id="IPR003661">
    <property type="entry name" value="HisK_dim/P_dom"/>
</dbReference>
<name>A0A1L1PQS0_HYDIT</name>
<keyword evidence="5 10" id="KW-0418">Kinase</keyword>
<dbReference type="InterPro" id="IPR036890">
    <property type="entry name" value="HATPase_C_sf"/>
</dbReference>
<reference evidence="11" key="1">
    <citation type="submission" date="2014-11" db="EMBL/GenBank/DDBJ databases">
        <title>Draft genome sequence of Hydrogenophaga intermedia S1.</title>
        <authorList>
            <person name="Gan H.M."/>
            <person name="Chew T.H."/>
            <person name="Stolz A."/>
        </authorList>
    </citation>
    <scope>NUCLEOTIDE SEQUENCE [LARGE SCALE GENOMIC DNA]</scope>
    <source>
        <strain evidence="11">S1</strain>
    </source>
</reference>
<evidence type="ECO:0000256" key="4">
    <source>
        <dbReference type="ARBA" id="ARBA00022679"/>
    </source>
</evidence>
<dbReference type="Pfam" id="PF02518">
    <property type="entry name" value="HATPase_c"/>
    <property type="match status" value="1"/>
</dbReference>
<dbReference type="SMART" id="SM00388">
    <property type="entry name" value="HisKA"/>
    <property type="match status" value="1"/>
</dbReference>
<keyword evidence="7" id="KW-0175">Coiled coil</keyword>
<dbReference type="InterPro" id="IPR005467">
    <property type="entry name" value="His_kinase_dom"/>
</dbReference>
<dbReference type="SMART" id="SM00448">
    <property type="entry name" value="REC"/>
    <property type="match status" value="1"/>
</dbReference>
<feature type="domain" description="Response regulatory" evidence="9">
    <location>
        <begin position="13"/>
        <end position="128"/>
    </location>
</feature>
<dbReference type="CDD" id="cd00075">
    <property type="entry name" value="HATPase"/>
    <property type="match status" value="1"/>
</dbReference>
<keyword evidence="4" id="KW-0808">Transferase</keyword>
<dbReference type="CDD" id="cd00082">
    <property type="entry name" value="HisKA"/>
    <property type="match status" value="1"/>
</dbReference>
<dbReference type="InterPro" id="IPR003594">
    <property type="entry name" value="HATPase_dom"/>
</dbReference>
<keyword evidence="3 6" id="KW-0597">Phosphoprotein</keyword>
<dbReference type="PRINTS" id="PR00344">
    <property type="entry name" value="BCTRLSENSOR"/>
</dbReference>
<dbReference type="GO" id="GO:0030295">
    <property type="term" value="F:protein kinase activator activity"/>
    <property type="evidence" value="ECO:0007669"/>
    <property type="project" value="TreeGrafter"/>
</dbReference>